<dbReference type="Proteomes" id="UP000887116">
    <property type="component" value="Unassembled WGS sequence"/>
</dbReference>
<comment type="caution">
    <text evidence="1">The sequence shown here is derived from an EMBL/GenBank/DDBJ whole genome shotgun (WGS) entry which is preliminary data.</text>
</comment>
<dbReference type="OrthoDB" id="8123891at2759"/>
<evidence type="ECO:0000313" key="2">
    <source>
        <dbReference type="Proteomes" id="UP000887116"/>
    </source>
</evidence>
<evidence type="ECO:0000313" key="1">
    <source>
        <dbReference type="EMBL" id="GFQ99928.1"/>
    </source>
</evidence>
<reference evidence="1" key="1">
    <citation type="submission" date="2020-07" db="EMBL/GenBank/DDBJ databases">
        <title>Multicomponent nature underlies the extraordinary mechanical properties of spider dragline silk.</title>
        <authorList>
            <person name="Kono N."/>
            <person name="Nakamura H."/>
            <person name="Mori M."/>
            <person name="Yoshida Y."/>
            <person name="Ohtoshi R."/>
            <person name="Malay A.D."/>
            <person name="Moran D.A.P."/>
            <person name="Tomita M."/>
            <person name="Numata K."/>
            <person name="Arakawa K."/>
        </authorList>
    </citation>
    <scope>NUCLEOTIDE SEQUENCE</scope>
</reference>
<proteinExistence type="predicted"/>
<dbReference type="AlphaFoldDB" id="A0A8X6HBI7"/>
<dbReference type="EMBL" id="BMAO01015182">
    <property type="protein sequence ID" value="GFQ99928.1"/>
    <property type="molecule type" value="Genomic_DNA"/>
</dbReference>
<gene>
    <name evidence="1" type="primary">ORF1_32</name>
    <name evidence="1" type="ORF">TNCT_520381</name>
</gene>
<protein>
    <submittedName>
        <fullName evidence="1">Nucleic-acid-binding protein from transposon X-element</fullName>
    </submittedName>
</protein>
<name>A0A8X6HBI7_TRICU</name>
<sequence>MQVKIEVLLPKYGPPQCFRCQGFFHSSKFCTRTPRCVKCADEHLAKDCTKPLEQKPKCCLCEGEHPAIFLGCPKKQSRLKERQQQHCKKCSQDILVTCDSKN</sequence>
<keyword evidence="2" id="KW-1185">Reference proteome</keyword>
<accession>A0A8X6HBI7</accession>
<organism evidence="1 2">
    <name type="scientific">Trichonephila clavata</name>
    <name type="common">Joro spider</name>
    <name type="synonym">Nephila clavata</name>
    <dbReference type="NCBI Taxonomy" id="2740835"/>
    <lineage>
        <taxon>Eukaryota</taxon>
        <taxon>Metazoa</taxon>
        <taxon>Ecdysozoa</taxon>
        <taxon>Arthropoda</taxon>
        <taxon>Chelicerata</taxon>
        <taxon>Arachnida</taxon>
        <taxon>Araneae</taxon>
        <taxon>Araneomorphae</taxon>
        <taxon>Entelegynae</taxon>
        <taxon>Araneoidea</taxon>
        <taxon>Nephilidae</taxon>
        <taxon>Trichonephila</taxon>
    </lineage>
</organism>